<reference evidence="8" key="1">
    <citation type="submission" date="2016-12" db="EMBL/GenBank/DDBJ databases">
        <authorList>
            <person name="Rodrigo-Torres L."/>
            <person name="Arahal R.D."/>
            <person name="Lucena T."/>
        </authorList>
    </citation>
    <scope>NUCLEOTIDE SEQUENCE [LARGE SCALE GENOMIC DNA]</scope>
</reference>
<dbReference type="GO" id="GO:0006565">
    <property type="term" value="P:L-serine catabolic process"/>
    <property type="evidence" value="ECO:0007669"/>
    <property type="project" value="TreeGrafter"/>
</dbReference>
<dbReference type="RefSeq" id="WP_083601676.1">
    <property type="nucleotide sequence ID" value="NZ_AP024898.1"/>
</dbReference>
<dbReference type="Gene3D" id="3.90.45.10">
    <property type="entry name" value="Peptide deformylase"/>
    <property type="match status" value="1"/>
</dbReference>
<evidence type="ECO:0000256" key="2">
    <source>
        <dbReference type="ARBA" id="ARBA00010759"/>
    </source>
</evidence>
<dbReference type="Pfam" id="PF01327">
    <property type="entry name" value="Pep_deformylase"/>
    <property type="match status" value="1"/>
</dbReference>
<keyword evidence="4 7" id="KW-0456">Lyase</keyword>
<sequence>MQERMQILTPETDLSGILRKKAEPVTQFDQALHQLVSGLHQTLDQVKKLLGFGRALAAPQTGISLRIIVVHPGADPITLINPEIIWRSDTMQTVWDDCLSTPDRVVRLQRHQSISLQYQDVTGKTHVWQHLPADLAELLQHEYDHLDGILMIDHATPGHVLPIEQRPEQSAGQNAHRISYADIRASVTHIDPVFLDSKLTHATGLSRLFETQIWLKDETDNPIRCFKGRGAENYLSSLATQARTGNPLVCASAGNWGLALAWSCRKRGYPLEVFVPENANPVKVNQIKSAGAQVTETGHDLDSAKAAAKAYCQQHGYPFAEDGKEIMVTAGAGTIGMELSRSGHHFDAIYIPVGNGALINGVARWIKASSPDTQIIGIVPSGADSMYQSWKQAQVVDRASTDTIADGLAIRAPIPEAVADMAGLIDEMILVSDAQIDTAMTYAAQYESLVSEPSGAAGIAGLIAAKAKGTLRGQVAVIVTGANRA</sequence>
<keyword evidence="5" id="KW-0408">Iron</keyword>
<feature type="binding site" evidence="5">
    <location>
        <position position="145"/>
    </location>
    <ligand>
        <name>Fe cation</name>
        <dbReference type="ChEBI" id="CHEBI:24875"/>
    </ligand>
</feature>
<dbReference type="CDD" id="cd00487">
    <property type="entry name" value="Pep_deformylase"/>
    <property type="match status" value="1"/>
</dbReference>
<feature type="binding site" evidence="5">
    <location>
        <position position="98"/>
    </location>
    <ligand>
        <name>Fe cation</name>
        <dbReference type="ChEBI" id="CHEBI:24875"/>
    </ligand>
</feature>
<dbReference type="InterPro" id="IPR036821">
    <property type="entry name" value="Peptide_deformylase_sf"/>
</dbReference>
<evidence type="ECO:0000256" key="3">
    <source>
        <dbReference type="ARBA" id="ARBA00022898"/>
    </source>
</evidence>
<comment type="catalytic activity">
    <reaction evidence="5">
        <text>N-terminal N-formyl-L-methionyl-[peptide] + H2O = N-terminal L-methionyl-[peptide] + formate</text>
        <dbReference type="Rhea" id="RHEA:24420"/>
        <dbReference type="Rhea" id="RHEA-COMP:10639"/>
        <dbReference type="Rhea" id="RHEA-COMP:10640"/>
        <dbReference type="ChEBI" id="CHEBI:15377"/>
        <dbReference type="ChEBI" id="CHEBI:15740"/>
        <dbReference type="ChEBI" id="CHEBI:49298"/>
        <dbReference type="ChEBI" id="CHEBI:64731"/>
        <dbReference type="EC" id="3.5.1.88"/>
    </reaction>
</comment>
<dbReference type="InterPro" id="IPR001926">
    <property type="entry name" value="TrpB-like_PALP"/>
</dbReference>
<dbReference type="PANTHER" id="PTHR48078">
    <property type="entry name" value="THREONINE DEHYDRATASE, MITOCHONDRIAL-RELATED"/>
    <property type="match status" value="1"/>
</dbReference>
<name>A0A1M7YY23_9VIBR</name>
<dbReference type="Pfam" id="PF00291">
    <property type="entry name" value="PALP"/>
    <property type="match status" value="1"/>
</dbReference>
<evidence type="ECO:0000256" key="1">
    <source>
        <dbReference type="ARBA" id="ARBA00001933"/>
    </source>
</evidence>
<dbReference type="EC" id="3.5.1.88" evidence="5"/>
<dbReference type="SUPFAM" id="SSF56420">
    <property type="entry name" value="Peptide deformylase"/>
    <property type="match status" value="1"/>
</dbReference>
<keyword evidence="8" id="KW-1185">Reference proteome</keyword>
<dbReference type="InterPro" id="IPR023635">
    <property type="entry name" value="Peptide_deformylase"/>
</dbReference>
<dbReference type="STRING" id="1117707.VQ7734_03222"/>
<protein>
    <recommendedName>
        <fullName evidence="5">Peptide deformylase</fullName>
        <shortName evidence="5">PDF</shortName>
        <ecNumber evidence="5">3.5.1.88</ecNumber>
    </recommendedName>
    <alternativeName>
        <fullName evidence="5">Polypeptide deformylase</fullName>
    </alternativeName>
</protein>
<dbReference type="GO" id="GO:0006412">
    <property type="term" value="P:translation"/>
    <property type="evidence" value="ECO:0007669"/>
    <property type="project" value="UniProtKB-UniRule"/>
</dbReference>
<comment type="similarity">
    <text evidence="2 5">Belongs to the polypeptide deformylase family.</text>
</comment>
<dbReference type="InterPro" id="IPR036052">
    <property type="entry name" value="TrpB-like_PALP_sf"/>
</dbReference>
<dbReference type="AlphaFoldDB" id="A0A1M7YY23"/>
<dbReference type="GO" id="GO:0042586">
    <property type="term" value="F:peptide deformylase activity"/>
    <property type="evidence" value="ECO:0007669"/>
    <property type="project" value="UniProtKB-UniRule"/>
</dbReference>
<dbReference type="GO" id="GO:0003941">
    <property type="term" value="F:L-serine ammonia-lyase activity"/>
    <property type="evidence" value="ECO:0007669"/>
    <property type="project" value="TreeGrafter"/>
</dbReference>
<dbReference type="InterPro" id="IPR050147">
    <property type="entry name" value="Ser/Thr_Dehydratase"/>
</dbReference>
<dbReference type="GO" id="GO:0009097">
    <property type="term" value="P:isoleucine biosynthetic process"/>
    <property type="evidence" value="ECO:0007669"/>
    <property type="project" value="TreeGrafter"/>
</dbReference>
<organism evidence="7 8">
    <name type="scientific">Vibrio quintilis</name>
    <dbReference type="NCBI Taxonomy" id="1117707"/>
    <lineage>
        <taxon>Bacteria</taxon>
        <taxon>Pseudomonadati</taxon>
        <taxon>Pseudomonadota</taxon>
        <taxon>Gammaproteobacteria</taxon>
        <taxon>Vibrionales</taxon>
        <taxon>Vibrionaceae</taxon>
        <taxon>Vibrio</taxon>
    </lineage>
</organism>
<comment type="cofactor">
    <cofactor evidence="1">
        <name>pyridoxal 5'-phosphate</name>
        <dbReference type="ChEBI" id="CHEBI:597326"/>
    </cofactor>
</comment>
<comment type="function">
    <text evidence="5">Removes the formyl group from the N-terminal Met of newly synthesized proteins. Requires at least a dipeptide for an efficient rate of reaction. N-terminal L-methionine is a prerequisite for activity but the enzyme has broad specificity at other positions.</text>
</comment>
<dbReference type="SUPFAM" id="SSF53686">
    <property type="entry name" value="Tryptophan synthase beta subunit-like PLP-dependent enzymes"/>
    <property type="match status" value="1"/>
</dbReference>
<dbReference type="HAMAP" id="MF_00163">
    <property type="entry name" value="Pep_deformylase"/>
    <property type="match status" value="1"/>
</dbReference>
<keyword evidence="5" id="KW-0479">Metal-binding</keyword>
<feature type="domain" description="Tryptophan synthase beta chain-like PALP" evidence="6">
    <location>
        <begin position="197"/>
        <end position="481"/>
    </location>
</feature>
<dbReference type="Proteomes" id="UP000184600">
    <property type="component" value="Unassembled WGS sequence"/>
</dbReference>
<evidence type="ECO:0000313" key="7">
    <source>
        <dbReference type="EMBL" id="SHO57453.1"/>
    </source>
</evidence>
<evidence type="ECO:0000256" key="4">
    <source>
        <dbReference type="ARBA" id="ARBA00023239"/>
    </source>
</evidence>
<gene>
    <name evidence="7" type="primary">tdcB</name>
    <name evidence="5" type="synonym">def</name>
    <name evidence="7" type="ORF">VQ7734_03222</name>
</gene>
<keyword evidence="5" id="KW-0378">Hydrolase</keyword>
<dbReference type="PRINTS" id="PR01576">
    <property type="entry name" value="PDEFORMYLASE"/>
</dbReference>
<dbReference type="EMBL" id="FRFG01000040">
    <property type="protein sequence ID" value="SHO57453.1"/>
    <property type="molecule type" value="Genomic_DNA"/>
</dbReference>
<keyword evidence="3" id="KW-0663">Pyridoxal phosphate</keyword>
<accession>A0A1M7YY23</accession>
<dbReference type="OrthoDB" id="9804313at2"/>
<feature type="binding site" evidence="5">
    <location>
        <position position="141"/>
    </location>
    <ligand>
        <name>Fe cation</name>
        <dbReference type="ChEBI" id="CHEBI:24875"/>
    </ligand>
</feature>
<evidence type="ECO:0000256" key="5">
    <source>
        <dbReference type="HAMAP-Rule" id="MF_00163"/>
    </source>
</evidence>
<evidence type="ECO:0000259" key="6">
    <source>
        <dbReference type="Pfam" id="PF00291"/>
    </source>
</evidence>
<dbReference type="GO" id="GO:0046872">
    <property type="term" value="F:metal ion binding"/>
    <property type="evidence" value="ECO:0007669"/>
    <property type="project" value="UniProtKB-KW"/>
</dbReference>
<keyword evidence="5" id="KW-0648">Protein biosynthesis</keyword>
<evidence type="ECO:0000313" key="8">
    <source>
        <dbReference type="Proteomes" id="UP000184600"/>
    </source>
</evidence>
<proteinExistence type="inferred from homology"/>
<dbReference type="Gene3D" id="3.40.50.1100">
    <property type="match status" value="2"/>
</dbReference>
<feature type="active site" evidence="5">
    <location>
        <position position="142"/>
    </location>
</feature>
<comment type="cofactor">
    <cofactor evidence="5">
        <name>Fe(2+)</name>
        <dbReference type="ChEBI" id="CHEBI:29033"/>
    </cofactor>
    <text evidence="5">Binds 1 Fe(2+) ion.</text>
</comment>